<dbReference type="Gene3D" id="3.30.530.20">
    <property type="match status" value="1"/>
</dbReference>
<evidence type="ECO:0000313" key="2">
    <source>
        <dbReference type="Proteomes" id="UP000295293"/>
    </source>
</evidence>
<gene>
    <name evidence="1" type="ORF">DFR29_103219</name>
</gene>
<dbReference type="Gene3D" id="3.20.80.10">
    <property type="entry name" value="Regulatory factor, effector binding domain"/>
    <property type="match status" value="1"/>
</dbReference>
<dbReference type="SUPFAM" id="SSF55136">
    <property type="entry name" value="Probable bacterial effector-binding domain"/>
    <property type="match status" value="1"/>
</dbReference>
<protein>
    <submittedName>
        <fullName evidence="1">Polyketide cyclase/dehydrase/lipid transport protein</fullName>
    </submittedName>
</protein>
<name>A0A4R6Z4T0_9GAMM</name>
<dbReference type="Pfam" id="PF10604">
    <property type="entry name" value="Polyketide_cyc2"/>
    <property type="match status" value="1"/>
</dbReference>
<evidence type="ECO:0000313" key="1">
    <source>
        <dbReference type="EMBL" id="TDR46683.1"/>
    </source>
</evidence>
<reference evidence="1 2" key="1">
    <citation type="submission" date="2019-03" db="EMBL/GenBank/DDBJ databases">
        <title>Genomic Encyclopedia of Type Strains, Phase IV (KMG-IV): sequencing the most valuable type-strain genomes for metagenomic binning, comparative biology and taxonomic classification.</title>
        <authorList>
            <person name="Goeker M."/>
        </authorList>
    </citation>
    <scope>NUCLEOTIDE SEQUENCE [LARGE SCALE GENOMIC DNA]</scope>
    <source>
        <strain evidence="1 2">DSM 21667</strain>
    </source>
</reference>
<dbReference type="RefSeq" id="WP_166653922.1">
    <property type="nucleotide sequence ID" value="NZ_SNZH01000003.1"/>
</dbReference>
<dbReference type="InterPro" id="IPR011256">
    <property type="entry name" value="Reg_factor_effector_dom_sf"/>
</dbReference>
<organism evidence="1 2">
    <name type="scientific">Tahibacter aquaticus</name>
    <dbReference type="NCBI Taxonomy" id="520092"/>
    <lineage>
        <taxon>Bacteria</taxon>
        <taxon>Pseudomonadati</taxon>
        <taxon>Pseudomonadota</taxon>
        <taxon>Gammaproteobacteria</taxon>
        <taxon>Lysobacterales</taxon>
        <taxon>Rhodanobacteraceae</taxon>
        <taxon>Tahibacter</taxon>
    </lineage>
</organism>
<keyword evidence="2" id="KW-1185">Reference proteome</keyword>
<comment type="caution">
    <text evidence="1">The sequence shown here is derived from an EMBL/GenBank/DDBJ whole genome shotgun (WGS) entry which is preliminary data.</text>
</comment>
<dbReference type="AlphaFoldDB" id="A0A4R6Z4T0"/>
<dbReference type="SUPFAM" id="SSF55961">
    <property type="entry name" value="Bet v1-like"/>
    <property type="match status" value="1"/>
</dbReference>
<dbReference type="CDD" id="cd07818">
    <property type="entry name" value="SRPBCC_1"/>
    <property type="match status" value="1"/>
</dbReference>
<dbReference type="InterPro" id="IPR023393">
    <property type="entry name" value="START-like_dom_sf"/>
</dbReference>
<sequence>MRLLMRLLGLLLVLALVLVGVAFVLPDRVHVERSTTIARPQSQIYLLLSNLRRFNEWSPWHAKDPAARYTFSGPEQGIGAKLAWSSQQSGVGEGSQAITALKPDESVSLLLDFGERGKSNANFRLATVSGETRVSWSLDSDLPLHLDSRFGWNVVGRYMGLFMDRLVGRDFETGLANLRELADSFPNIDIAGIEPRLVELPARKLTVVSLDVALQDEAALKRSWDAALNQLQRFHVQHKLGGETGAPLTLTRRRDAGQWSFDLALPAQYDLMPEDTAVRGMLLPAARAAQLDHFGSLAERIKLVEKLQAWLAVKGLPAGEPVIEEYAPGNGPGRGEVRISIPLQAQQ</sequence>
<dbReference type="InterPro" id="IPR019587">
    <property type="entry name" value="Polyketide_cyclase/dehydratase"/>
</dbReference>
<dbReference type="EMBL" id="SNZH01000003">
    <property type="protein sequence ID" value="TDR46683.1"/>
    <property type="molecule type" value="Genomic_DNA"/>
</dbReference>
<proteinExistence type="predicted"/>
<dbReference type="Proteomes" id="UP000295293">
    <property type="component" value="Unassembled WGS sequence"/>
</dbReference>
<accession>A0A4R6Z4T0</accession>